<evidence type="ECO:0000256" key="1">
    <source>
        <dbReference type="ARBA" id="ARBA00009481"/>
    </source>
</evidence>
<feature type="domain" description="Glycosyl transferase family 1" evidence="4">
    <location>
        <begin position="174"/>
        <end position="328"/>
    </location>
</feature>
<dbReference type="Gene3D" id="3.40.50.2000">
    <property type="entry name" value="Glycogen Phosphorylase B"/>
    <property type="match status" value="2"/>
</dbReference>
<evidence type="ECO:0000256" key="2">
    <source>
        <dbReference type="ARBA" id="ARBA00022676"/>
    </source>
</evidence>
<sequence length="355" mass="36301">MTGLRVLFVASSGELGGAELALATYAAHLPAGVSAGALVLSSGPLAGQLRERLDRPVATAHFDGRPSARAAVAFTRGLVRHLRVARPDVVLASGIKAAVLAAPACRLAGVPLVWHKVDLSYDAWLARPLAALTAGVIPVSELAGAAVPAGKRLPVVAPPVRLDPAFRVGPERPPATLGSIGRLVPYKGHALVIEAAARLNARVVIAGGDVVSAPGHREALRTLAAERGVEAEIIEHTASVEAVLERLTVLVGATYVDEQGFGLEGFGLALAEGSWAGLPVVGTSAAAIVDGVTGRVVPPRDVDALTHAIAAYLEDPAAARAAGQRGAEWARATLRPEALAADLVFSLGAARRRSA</sequence>
<dbReference type="Proteomes" id="UP000278962">
    <property type="component" value="Unassembled WGS sequence"/>
</dbReference>
<dbReference type="EMBL" id="RBIL01000001">
    <property type="protein sequence ID" value="RKQ91780.1"/>
    <property type="molecule type" value="Genomic_DNA"/>
</dbReference>
<keyword evidence="3 5" id="KW-0808">Transferase</keyword>
<comment type="similarity">
    <text evidence="1">Belongs to the glycosyltransferase group 1 family. Glycosyltransferase 4 subfamily.</text>
</comment>
<dbReference type="GO" id="GO:0016757">
    <property type="term" value="F:glycosyltransferase activity"/>
    <property type="evidence" value="ECO:0007669"/>
    <property type="project" value="UniProtKB-KW"/>
</dbReference>
<evidence type="ECO:0000313" key="6">
    <source>
        <dbReference type="Proteomes" id="UP000278962"/>
    </source>
</evidence>
<evidence type="ECO:0000259" key="4">
    <source>
        <dbReference type="Pfam" id="PF00534"/>
    </source>
</evidence>
<dbReference type="Pfam" id="PF00534">
    <property type="entry name" value="Glycos_transf_1"/>
    <property type="match status" value="1"/>
</dbReference>
<protein>
    <submittedName>
        <fullName evidence="5">Glycosyl transferase family 1</fullName>
    </submittedName>
</protein>
<proteinExistence type="inferred from homology"/>
<keyword evidence="2" id="KW-0328">Glycosyltransferase</keyword>
<accession>A0A660LD25</accession>
<gene>
    <name evidence="5" type="ORF">C8N24_1610</name>
</gene>
<evidence type="ECO:0000313" key="5">
    <source>
        <dbReference type="EMBL" id="RKQ91780.1"/>
    </source>
</evidence>
<comment type="caution">
    <text evidence="5">The sequence shown here is derived from an EMBL/GenBank/DDBJ whole genome shotgun (WGS) entry which is preliminary data.</text>
</comment>
<dbReference type="PANTHER" id="PTHR12526:SF640">
    <property type="entry name" value="COLANIC ACID BIOSYNTHESIS GLYCOSYLTRANSFERASE WCAL-RELATED"/>
    <property type="match status" value="1"/>
</dbReference>
<evidence type="ECO:0000256" key="3">
    <source>
        <dbReference type="ARBA" id="ARBA00022679"/>
    </source>
</evidence>
<keyword evidence="6" id="KW-1185">Reference proteome</keyword>
<reference evidence="5 6" key="1">
    <citation type="submission" date="2018-10" db="EMBL/GenBank/DDBJ databases">
        <title>Genomic Encyclopedia of Archaeal and Bacterial Type Strains, Phase II (KMG-II): from individual species to whole genera.</title>
        <authorList>
            <person name="Goeker M."/>
        </authorList>
    </citation>
    <scope>NUCLEOTIDE SEQUENCE [LARGE SCALE GENOMIC DNA]</scope>
    <source>
        <strain evidence="5 6">DSM 14954</strain>
    </source>
</reference>
<name>A0A660LD25_9ACTN</name>
<dbReference type="CDD" id="cd03801">
    <property type="entry name" value="GT4_PimA-like"/>
    <property type="match status" value="1"/>
</dbReference>
<dbReference type="AlphaFoldDB" id="A0A660LD25"/>
<dbReference type="PANTHER" id="PTHR12526">
    <property type="entry name" value="GLYCOSYLTRANSFERASE"/>
    <property type="match status" value="1"/>
</dbReference>
<dbReference type="InterPro" id="IPR001296">
    <property type="entry name" value="Glyco_trans_1"/>
</dbReference>
<dbReference type="RefSeq" id="WP_170178928.1">
    <property type="nucleotide sequence ID" value="NZ_RBIL01000001.1"/>
</dbReference>
<dbReference type="SUPFAM" id="SSF53756">
    <property type="entry name" value="UDP-Glycosyltransferase/glycogen phosphorylase"/>
    <property type="match status" value="1"/>
</dbReference>
<organism evidence="5 6">
    <name type="scientific">Solirubrobacter pauli</name>
    <dbReference type="NCBI Taxonomy" id="166793"/>
    <lineage>
        <taxon>Bacteria</taxon>
        <taxon>Bacillati</taxon>
        <taxon>Actinomycetota</taxon>
        <taxon>Thermoleophilia</taxon>
        <taxon>Solirubrobacterales</taxon>
        <taxon>Solirubrobacteraceae</taxon>
        <taxon>Solirubrobacter</taxon>
    </lineage>
</organism>